<keyword evidence="7 8" id="KW-0472">Membrane</keyword>
<evidence type="ECO:0000256" key="6">
    <source>
        <dbReference type="ARBA" id="ARBA00022989"/>
    </source>
</evidence>
<protein>
    <submittedName>
        <fullName evidence="10">ABC transporter permease</fullName>
    </submittedName>
</protein>
<keyword evidence="3" id="KW-1003">Cell membrane</keyword>
<dbReference type="CDD" id="cd06261">
    <property type="entry name" value="TM_PBP2"/>
    <property type="match status" value="1"/>
</dbReference>
<dbReference type="RefSeq" id="WP_224314777.1">
    <property type="nucleotide sequence ID" value="NZ_JAIRBM010000014.1"/>
</dbReference>
<feature type="transmembrane region" description="Helical" evidence="8">
    <location>
        <begin position="133"/>
        <end position="151"/>
    </location>
</feature>
<gene>
    <name evidence="10" type="ORF">K9B37_17280</name>
</gene>
<comment type="similarity">
    <text evidence="8">Belongs to the binding-protein-dependent transport system permease family.</text>
</comment>
<feature type="transmembrane region" description="Helical" evidence="8">
    <location>
        <begin position="104"/>
        <end position="127"/>
    </location>
</feature>
<comment type="caution">
    <text evidence="10">The sequence shown here is derived from an EMBL/GenBank/DDBJ whole genome shotgun (WGS) entry which is preliminary data.</text>
</comment>
<evidence type="ECO:0000256" key="7">
    <source>
        <dbReference type="ARBA" id="ARBA00023136"/>
    </source>
</evidence>
<evidence type="ECO:0000259" key="9">
    <source>
        <dbReference type="PROSITE" id="PS50928"/>
    </source>
</evidence>
<dbReference type="Pfam" id="PF00528">
    <property type="entry name" value="BPD_transp_1"/>
    <property type="match status" value="1"/>
</dbReference>
<evidence type="ECO:0000256" key="3">
    <source>
        <dbReference type="ARBA" id="ARBA00022475"/>
    </source>
</evidence>
<evidence type="ECO:0000256" key="8">
    <source>
        <dbReference type="RuleBase" id="RU363032"/>
    </source>
</evidence>
<sequence length="275" mass="29416">MTATTAVSSGKARWPVPTGLGIAASCAFAFVVAPLIVVAGAALNAEAMFFPPRQLTLRWMMAALTEGSFVNGALISFVVAVVAAAFSTLFALPVALQLRKAPPAVARILTLSFMGPLLVPSIIFALALYSVMIYAFGVTNLSILMIGHVIITMPYPVRTITAVTEHLDPALEDAAGSVGASPWRTFVSVTLPLIKPGVIAGFLFAFITSWNDFSISVFLTPRELQPLPIKIYEYLLYQYRPIIAAVSTWSVIGSAIIVLIIDRLVGLNVFTGRRS</sequence>
<proteinExistence type="inferred from homology"/>
<evidence type="ECO:0000256" key="5">
    <source>
        <dbReference type="ARBA" id="ARBA00022692"/>
    </source>
</evidence>
<dbReference type="PANTHER" id="PTHR43357">
    <property type="entry name" value="INNER MEMBRANE ABC TRANSPORTER PERMEASE PROTEIN YDCV"/>
    <property type="match status" value="1"/>
</dbReference>
<feature type="transmembrane region" description="Helical" evidence="8">
    <location>
        <begin position="239"/>
        <end position="265"/>
    </location>
</feature>
<evidence type="ECO:0000256" key="2">
    <source>
        <dbReference type="ARBA" id="ARBA00022448"/>
    </source>
</evidence>
<keyword evidence="5 8" id="KW-0812">Transmembrane</keyword>
<evidence type="ECO:0000313" key="10">
    <source>
        <dbReference type="EMBL" id="MBZ6078024.1"/>
    </source>
</evidence>
<keyword evidence="6 8" id="KW-1133">Transmembrane helix</keyword>
<dbReference type="InterPro" id="IPR035906">
    <property type="entry name" value="MetI-like_sf"/>
</dbReference>
<organism evidence="10 11">
    <name type="scientific">Microvirga puerhi</name>
    <dbReference type="NCBI Taxonomy" id="2876078"/>
    <lineage>
        <taxon>Bacteria</taxon>
        <taxon>Pseudomonadati</taxon>
        <taxon>Pseudomonadota</taxon>
        <taxon>Alphaproteobacteria</taxon>
        <taxon>Hyphomicrobiales</taxon>
        <taxon>Methylobacteriaceae</taxon>
        <taxon>Microvirga</taxon>
    </lineage>
</organism>
<feature type="domain" description="ABC transmembrane type-1" evidence="9">
    <location>
        <begin position="73"/>
        <end position="261"/>
    </location>
</feature>
<comment type="subcellular location">
    <subcellularLocation>
        <location evidence="1">Cell inner membrane</location>
        <topology evidence="1">Multi-pass membrane protein</topology>
    </subcellularLocation>
    <subcellularLocation>
        <location evidence="8">Cell membrane</location>
        <topology evidence="8">Multi-pass membrane protein</topology>
    </subcellularLocation>
</comment>
<accession>A0ABS7VS37</accession>
<evidence type="ECO:0000256" key="4">
    <source>
        <dbReference type="ARBA" id="ARBA00022519"/>
    </source>
</evidence>
<dbReference type="Gene3D" id="1.10.3720.10">
    <property type="entry name" value="MetI-like"/>
    <property type="match status" value="1"/>
</dbReference>
<keyword evidence="11" id="KW-1185">Reference proteome</keyword>
<dbReference type="PROSITE" id="PS50928">
    <property type="entry name" value="ABC_TM1"/>
    <property type="match status" value="1"/>
</dbReference>
<dbReference type="Proteomes" id="UP000704176">
    <property type="component" value="Unassembled WGS sequence"/>
</dbReference>
<name>A0ABS7VS37_9HYPH</name>
<keyword evidence="4" id="KW-0997">Cell inner membrane</keyword>
<evidence type="ECO:0000313" key="11">
    <source>
        <dbReference type="Proteomes" id="UP000704176"/>
    </source>
</evidence>
<dbReference type="PANTHER" id="PTHR43357:SF4">
    <property type="entry name" value="INNER MEMBRANE ABC TRANSPORTER PERMEASE PROTEIN YDCV"/>
    <property type="match status" value="1"/>
</dbReference>
<feature type="transmembrane region" description="Helical" evidence="8">
    <location>
        <begin position="69"/>
        <end position="92"/>
    </location>
</feature>
<dbReference type="EMBL" id="JAIRBM010000014">
    <property type="protein sequence ID" value="MBZ6078024.1"/>
    <property type="molecule type" value="Genomic_DNA"/>
</dbReference>
<dbReference type="SUPFAM" id="SSF161098">
    <property type="entry name" value="MetI-like"/>
    <property type="match status" value="1"/>
</dbReference>
<reference evidence="10 11" key="1">
    <citation type="submission" date="2021-09" db="EMBL/GenBank/DDBJ databases">
        <title>The complete genome sequence of a new microorganism.</title>
        <authorList>
            <person name="Zi Z."/>
        </authorList>
    </citation>
    <scope>NUCLEOTIDE SEQUENCE [LARGE SCALE GENOMIC DNA]</scope>
    <source>
        <strain evidence="10 11">WGZ8</strain>
    </source>
</reference>
<feature type="transmembrane region" description="Helical" evidence="8">
    <location>
        <begin position="20"/>
        <end position="43"/>
    </location>
</feature>
<keyword evidence="2 8" id="KW-0813">Transport</keyword>
<dbReference type="InterPro" id="IPR000515">
    <property type="entry name" value="MetI-like"/>
</dbReference>
<evidence type="ECO:0000256" key="1">
    <source>
        <dbReference type="ARBA" id="ARBA00004429"/>
    </source>
</evidence>